<feature type="region of interest" description="Disordered" evidence="17">
    <location>
        <begin position="1067"/>
        <end position="1116"/>
    </location>
</feature>
<name>A0A8C6JR00_MELUD</name>
<dbReference type="Gene3D" id="1.25.10.10">
    <property type="entry name" value="Leucine-rich Repeat Variant"/>
    <property type="match status" value="4"/>
</dbReference>
<dbReference type="GO" id="GO:0043515">
    <property type="term" value="F:kinetochore binding"/>
    <property type="evidence" value="ECO:0007669"/>
    <property type="project" value="TreeGrafter"/>
</dbReference>
<feature type="compositionally biased region" description="Low complexity" evidence="17">
    <location>
        <begin position="252"/>
        <end position="266"/>
    </location>
</feature>
<keyword evidence="16" id="KW-0137">Centromere</keyword>
<dbReference type="GO" id="GO:0005794">
    <property type="term" value="C:Golgi apparatus"/>
    <property type="evidence" value="ECO:0007669"/>
    <property type="project" value="UniProtKB-SubCell"/>
</dbReference>
<evidence type="ECO:0000256" key="1">
    <source>
        <dbReference type="ARBA" id="ARBA00004186"/>
    </source>
</evidence>
<keyword evidence="10" id="KW-0677">Repeat</keyword>
<dbReference type="InterPro" id="IPR021133">
    <property type="entry name" value="HEAT_type_2"/>
</dbReference>
<dbReference type="Proteomes" id="UP000694405">
    <property type="component" value="Chromosome 4"/>
</dbReference>
<evidence type="ECO:0000256" key="2">
    <source>
        <dbReference type="ARBA" id="ARBA00004300"/>
    </source>
</evidence>
<dbReference type="InterPro" id="IPR016024">
    <property type="entry name" value="ARM-type_fold"/>
</dbReference>
<evidence type="ECO:0000256" key="3">
    <source>
        <dbReference type="ARBA" id="ARBA00004601"/>
    </source>
</evidence>
<dbReference type="FunFam" id="1.25.10.10:FF:000005">
    <property type="entry name" value="CLIP-associating protein 1 isoform 2"/>
    <property type="match status" value="1"/>
</dbReference>
<feature type="compositionally biased region" description="Low complexity" evidence="17">
    <location>
        <begin position="1092"/>
        <end position="1101"/>
    </location>
</feature>
<keyword evidence="15" id="KW-0131">Cell cycle</keyword>
<feature type="compositionally biased region" description="Low complexity" evidence="17">
    <location>
        <begin position="573"/>
        <end position="593"/>
    </location>
</feature>
<dbReference type="GO" id="GO:0040001">
    <property type="term" value="P:establishment of mitotic spindle localization"/>
    <property type="evidence" value="ECO:0007669"/>
    <property type="project" value="TreeGrafter"/>
</dbReference>
<dbReference type="PANTHER" id="PTHR21567">
    <property type="entry name" value="CLASP"/>
    <property type="match status" value="1"/>
</dbReference>
<evidence type="ECO:0000256" key="4">
    <source>
        <dbReference type="ARBA" id="ARBA00004629"/>
    </source>
</evidence>
<organism evidence="18 19">
    <name type="scientific">Melopsittacus undulatus</name>
    <name type="common">Budgerigar</name>
    <name type="synonym">Psittacus undulatus</name>
    <dbReference type="NCBI Taxonomy" id="13146"/>
    <lineage>
        <taxon>Eukaryota</taxon>
        <taxon>Metazoa</taxon>
        <taxon>Chordata</taxon>
        <taxon>Craniata</taxon>
        <taxon>Vertebrata</taxon>
        <taxon>Euteleostomi</taxon>
        <taxon>Archelosauria</taxon>
        <taxon>Archosauria</taxon>
        <taxon>Dinosauria</taxon>
        <taxon>Saurischia</taxon>
        <taxon>Theropoda</taxon>
        <taxon>Coelurosauria</taxon>
        <taxon>Aves</taxon>
        <taxon>Neognathae</taxon>
        <taxon>Neoaves</taxon>
        <taxon>Telluraves</taxon>
        <taxon>Australaves</taxon>
        <taxon>Psittaciformes</taxon>
        <taxon>Psittaculidae</taxon>
        <taxon>Melopsittacus</taxon>
    </lineage>
</organism>
<evidence type="ECO:0000256" key="7">
    <source>
        <dbReference type="ARBA" id="ARBA00022490"/>
    </source>
</evidence>
<comment type="similarity">
    <text evidence="5">Belongs to the CLASP family.</text>
</comment>
<feature type="compositionally biased region" description="Low complexity" evidence="17">
    <location>
        <begin position="547"/>
        <end position="566"/>
    </location>
</feature>
<keyword evidence="19" id="KW-1185">Reference proteome</keyword>
<feature type="compositionally biased region" description="Low complexity" evidence="17">
    <location>
        <begin position="605"/>
        <end position="627"/>
    </location>
</feature>
<evidence type="ECO:0000256" key="13">
    <source>
        <dbReference type="ARBA" id="ARBA00023034"/>
    </source>
</evidence>
<dbReference type="PANTHER" id="PTHR21567:SF28">
    <property type="entry name" value="CLIP-ASSOCIATING PROTEIN 1"/>
    <property type="match status" value="1"/>
</dbReference>
<dbReference type="GO" id="GO:0007026">
    <property type="term" value="P:negative regulation of microtubule depolymerization"/>
    <property type="evidence" value="ECO:0007669"/>
    <property type="project" value="UniProtKB-ARBA"/>
</dbReference>
<proteinExistence type="inferred from homology"/>
<evidence type="ECO:0000256" key="12">
    <source>
        <dbReference type="ARBA" id="ARBA00022838"/>
    </source>
</evidence>
<dbReference type="FunFam" id="1.25.10.10:FF:000001">
    <property type="entry name" value="CLIP-associating protein 1 isoform 2"/>
    <property type="match status" value="1"/>
</dbReference>
<feature type="compositionally biased region" description="Polar residues" evidence="17">
    <location>
        <begin position="724"/>
        <end position="733"/>
    </location>
</feature>
<dbReference type="SMART" id="SM01349">
    <property type="entry name" value="TOG"/>
    <property type="match status" value="4"/>
</dbReference>
<evidence type="ECO:0000256" key="16">
    <source>
        <dbReference type="ARBA" id="ARBA00023328"/>
    </source>
</evidence>
<gene>
    <name evidence="18" type="primary">LOC101868675</name>
</gene>
<dbReference type="GO" id="GO:0005876">
    <property type="term" value="C:spindle microtubule"/>
    <property type="evidence" value="ECO:0007669"/>
    <property type="project" value="TreeGrafter"/>
</dbReference>
<keyword evidence="13" id="KW-0333">Golgi apparatus</keyword>
<dbReference type="InterPro" id="IPR024395">
    <property type="entry name" value="CLASP_N_dom"/>
</dbReference>
<reference evidence="18" key="1">
    <citation type="submission" date="2020-03" db="EMBL/GenBank/DDBJ databases">
        <title>Melopsittacus undulatus (budgerigar) genome, bMelUnd1, maternal haplotype with Z.</title>
        <authorList>
            <person name="Gedman G."/>
            <person name="Mountcastle J."/>
            <person name="Haase B."/>
            <person name="Formenti G."/>
            <person name="Wright T."/>
            <person name="Apodaca J."/>
            <person name="Pelan S."/>
            <person name="Chow W."/>
            <person name="Rhie A."/>
            <person name="Howe K."/>
            <person name="Fedrigo O."/>
            <person name="Jarvis E.D."/>
        </authorList>
    </citation>
    <scope>NUCLEOTIDE SEQUENCE [LARGE SCALE GENOMIC DNA]</scope>
</reference>
<evidence type="ECO:0000313" key="19">
    <source>
        <dbReference type="Proteomes" id="UP000694405"/>
    </source>
</evidence>
<dbReference type="FunFam" id="1.25.10.10:FF:000031">
    <property type="entry name" value="CLIP-associating protein 1 isoform 2"/>
    <property type="match status" value="1"/>
</dbReference>
<dbReference type="InterPro" id="IPR034085">
    <property type="entry name" value="TOG"/>
</dbReference>
<feature type="region of interest" description="Disordered" evidence="17">
    <location>
        <begin position="542"/>
        <end position="747"/>
    </location>
</feature>
<evidence type="ECO:0000256" key="8">
    <source>
        <dbReference type="ARBA" id="ARBA00022618"/>
    </source>
</evidence>
<dbReference type="FunFam" id="1.25.10.10:FF:000006">
    <property type="entry name" value="CLIP-associating protein 1 isoform 2"/>
    <property type="match status" value="1"/>
</dbReference>
<dbReference type="PROSITE" id="PS50077">
    <property type="entry name" value="HEAT_REPEAT"/>
    <property type="match status" value="1"/>
</dbReference>
<accession>A0A8V5GRN2</accession>
<keyword evidence="11" id="KW-0498">Mitosis</keyword>
<keyword evidence="7" id="KW-0963">Cytoplasm</keyword>
<keyword evidence="14" id="KW-0206">Cytoskeleton</keyword>
<dbReference type="GO" id="GO:0008017">
    <property type="term" value="F:microtubule binding"/>
    <property type="evidence" value="ECO:0007669"/>
    <property type="project" value="TreeGrafter"/>
</dbReference>
<keyword evidence="9" id="KW-0493">Microtubule</keyword>
<dbReference type="GO" id="GO:0072686">
    <property type="term" value="C:mitotic spindle"/>
    <property type="evidence" value="ECO:0007669"/>
    <property type="project" value="TreeGrafter"/>
</dbReference>
<feature type="compositionally biased region" description="Low complexity" evidence="17">
    <location>
        <begin position="673"/>
        <end position="695"/>
    </location>
</feature>
<comment type="subcellular location">
    <subcellularLocation>
        <location evidence="4">Chromosome</location>
        <location evidence="4">Centromere</location>
        <location evidence="4">Kinetochore</location>
    </subcellularLocation>
    <subcellularLocation>
        <location evidence="2">Cytoplasm</location>
        <location evidence="2">Cytoskeleton</location>
        <location evidence="2">Microtubule organizing center</location>
        <location evidence="2">Centrosome</location>
    </subcellularLocation>
    <subcellularLocation>
        <location evidence="1">Cytoplasm</location>
        <location evidence="1">Cytoskeleton</location>
        <location evidence="1">Spindle</location>
    </subcellularLocation>
    <subcellularLocation>
        <location evidence="3">Golgi apparatus</location>
        <location evidence="3">trans-Golgi network</location>
    </subcellularLocation>
</comment>
<dbReference type="Pfam" id="PF12348">
    <property type="entry name" value="CLASP_N"/>
    <property type="match status" value="1"/>
</dbReference>
<dbReference type="GO" id="GO:0090307">
    <property type="term" value="P:mitotic spindle assembly"/>
    <property type="evidence" value="ECO:0007669"/>
    <property type="project" value="TreeGrafter"/>
</dbReference>
<keyword evidence="8" id="KW-0132">Cell division</keyword>
<reference evidence="18" key="3">
    <citation type="submission" date="2025-09" db="UniProtKB">
        <authorList>
            <consortium name="Ensembl"/>
        </authorList>
    </citation>
    <scope>IDENTIFICATION</scope>
</reference>
<evidence type="ECO:0000256" key="9">
    <source>
        <dbReference type="ARBA" id="ARBA00022701"/>
    </source>
</evidence>
<evidence type="ECO:0000256" key="5">
    <source>
        <dbReference type="ARBA" id="ARBA00009549"/>
    </source>
</evidence>
<dbReference type="InterPro" id="IPR048491">
    <property type="entry name" value="XMAP215_CLASP_TOG"/>
</dbReference>
<dbReference type="GO" id="GO:0005881">
    <property type="term" value="C:cytoplasmic microtubule"/>
    <property type="evidence" value="ECO:0007669"/>
    <property type="project" value="TreeGrafter"/>
</dbReference>
<dbReference type="Ensembl" id="ENSMUNT00000018973.2">
    <property type="protein sequence ID" value="ENSMUNP00000016483.2"/>
    <property type="gene ID" value="ENSMUNG00000003372.2"/>
</dbReference>
<dbReference type="GO" id="GO:0045180">
    <property type="term" value="C:basal cortex"/>
    <property type="evidence" value="ECO:0007669"/>
    <property type="project" value="TreeGrafter"/>
</dbReference>
<evidence type="ECO:0000256" key="6">
    <source>
        <dbReference type="ARBA" id="ARBA00022454"/>
    </source>
</evidence>
<sequence>MEPTMEYCLAQVLQKDVGKRLQVGQELIDYFSDKQKSADLEHDQTMLDKMVDGLATSWVNSSNYKVVLLGIDIISALVSRLQDRFKAQIGTVLPSLLDRLGDSKDSVREQDQTLLLKIMEQAANPQYVWDRMLGGFKHKNFRTREGICLCLIATLNASGAQSLTLSKIVPHICNLLGDPNSQVRDAAINSLVEIYRHVGERVRADLSKKGLPQSRLNVIFTKFDEVQKSGNMIQSSNKIFDDEDSVDGNRPSSASSSTSSKAPANSRRVGMGTTRRLGSVALGSKSSTAKEGAGAVDEEDFIKAFEDVPTVQIYSSRDLEESINKIREILSDDKHDWEQRVSALKKIRSLLLAGAAEYDNFFQHLRLLDGAFKLSAKDLRSQVVREACITLGHLSSVLGNKFDHGAEAIMPTIFNLIPNSAKVMATSGVVAVRLIIRHTHIPRLIPIITSNCTSKSVAVRRRCFEFLDLLLQEWQTHSLERHISVLAETIKKGIHDADSEARIEARKCYWGFHSHFSREAEHLYHTLESSYQKALQSHLKNSDSIVSLPQSDRSSSSSQESLNRPLSAKRSPTGSTTSKASTVSTKSVSTPGSLQRSRSDVDVNAAASAKSKVTSSGSSTPFSSAAALPPGSYASLGRIRTRRQSSGSATSVTSMPADTRGRSRAKVVSQSQRSRSANPAGAGSRSSSPGKLLGSPYGGLSGGTSRVQPAPSSSEKRSKIPRSQGCSRETSPSRIGLDRFGLGQPGRMPASVNAMRVLSTSTDLEAAVADALLLGDSRSKKKQVRRRYEPYGMYSDDDANSDASSACSERSYGSRNGGIPHYLRQTEDVAEVLNHCASSNWSERKEGLIGLQNLLKSQRTLSRVELKRLCEIFTRMFADPHSKVRSQRFGLFSYVTMCVFSMFLETLVDFIIIHKDDLQDWLFVLLTQLLKKMGADLLGSVQAKVQKALDVTRDSFPFDQQFNILMRFIVDQTQTPNLKVKVAILKYIESLARQMDPTDFVNSSETRLAVSRIITWTTEPKSSDVRKAAQIVLISLFELNTPEFTMLLGALPKTFQDGATKLLHNHLKNSSNTSVGSPSNTLGRTPSRHSSSRTSPLTSPTNCSHGGLSPSMLDYDTENLNSDEIYSSLRGVTEAIEKFSFRSQEDLNEPIKRDGKKDCDIVSRDGGLAVPTSDVRGSSDIVEGGRMALDNKTSLLNTQPPRAFSGPRAREYNPYPYADTINTYDKTALKEAVFDDDMDQLRDVPIDHSDLVADLLKELSNHNERVEERKGALLELLKITREDNLGVWEEHFKTILLLLLETLGDKDHSIRALALRVLREILRNQPARFKNYAELTIMKTLEAHKDSHKEVVRAAEEAASTLASSIHPEQCIKVLCPIIQTADYPINLAAIKMQTKVIERISKESLHQLLPDIIPGLLQGYDNTESSVRKASVFCLVAIYSVIGEELKPHLAQLTGSKV</sequence>
<feature type="region of interest" description="Disordered" evidence="17">
    <location>
        <begin position="237"/>
        <end position="270"/>
    </location>
</feature>
<accession>A0A8C6JR00</accession>
<dbReference type="Pfam" id="PF23271">
    <property type="entry name" value="HEAT_GCN1"/>
    <property type="match status" value="1"/>
</dbReference>
<evidence type="ECO:0000256" key="14">
    <source>
        <dbReference type="ARBA" id="ARBA00023212"/>
    </source>
</evidence>
<evidence type="ECO:0000313" key="18">
    <source>
        <dbReference type="Ensembl" id="ENSMUNP00000016483.2"/>
    </source>
</evidence>
<feature type="region of interest" description="Disordered" evidence="17">
    <location>
        <begin position="792"/>
        <end position="812"/>
    </location>
</feature>
<dbReference type="InterPro" id="IPR011989">
    <property type="entry name" value="ARM-like"/>
</dbReference>
<evidence type="ECO:0000256" key="11">
    <source>
        <dbReference type="ARBA" id="ARBA00022776"/>
    </source>
</evidence>
<dbReference type="GO" id="GO:0030010">
    <property type="term" value="P:establishment of cell polarity"/>
    <property type="evidence" value="ECO:0007669"/>
    <property type="project" value="UniProtKB-ARBA"/>
</dbReference>
<keyword evidence="12" id="KW-0995">Kinetochore</keyword>
<dbReference type="Pfam" id="PF21041">
    <property type="entry name" value="XMAP215_CLASP_TOG"/>
    <property type="match status" value="1"/>
</dbReference>
<reference evidence="18" key="2">
    <citation type="submission" date="2025-08" db="UniProtKB">
        <authorList>
            <consortium name="Ensembl"/>
        </authorList>
    </citation>
    <scope>IDENTIFICATION</scope>
</reference>
<feature type="compositionally biased region" description="Polar residues" evidence="17">
    <location>
        <begin position="1068"/>
        <end position="1083"/>
    </location>
</feature>
<keyword evidence="6" id="KW-0158">Chromosome</keyword>
<dbReference type="SUPFAM" id="SSF48371">
    <property type="entry name" value="ARM repeat"/>
    <property type="match status" value="2"/>
</dbReference>
<protein>
    <submittedName>
        <fullName evidence="18">Uncharacterized protein</fullName>
    </submittedName>
</protein>
<dbReference type="GO" id="GO:0005813">
    <property type="term" value="C:centrosome"/>
    <property type="evidence" value="ECO:0007669"/>
    <property type="project" value="UniProtKB-SubCell"/>
</dbReference>
<evidence type="ECO:0000256" key="10">
    <source>
        <dbReference type="ARBA" id="ARBA00022737"/>
    </source>
</evidence>
<feature type="compositionally biased region" description="Polar residues" evidence="17">
    <location>
        <begin position="644"/>
        <end position="656"/>
    </location>
</feature>
<evidence type="ECO:0000256" key="15">
    <source>
        <dbReference type="ARBA" id="ARBA00023306"/>
    </source>
</evidence>
<dbReference type="GO" id="GO:0000776">
    <property type="term" value="C:kinetochore"/>
    <property type="evidence" value="ECO:0007669"/>
    <property type="project" value="UniProtKB-KW"/>
</dbReference>
<dbReference type="InterPro" id="IPR057546">
    <property type="entry name" value="HEAT_GCN1"/>
</dbReference>
<evidence type="ECO:0000256" key="17">
    <source>
        <dbReference type="SAM" id="MobiDB-lite"/>
    </source>
</evidence>
<dbReference type="GO" id="GO:0051301">
    <property type="term" value="P:cell division"/>
    <property type="evidence" value="ECO:0007669"/>
    <property type="project" value="UniProtKB-KW"/>
</dbReference>